<gene>
    <name evidence="7" type="ORF">DN757_26065</name>
</gene>
<dbReference type="EMBL" id="QKWW01000091">
    <property type="protein sequence ID" value="PZT52693.1"/>
    <property type="molecule type" value="Genomic_DNA"/>
</dbReference>
<dbReference type="InterPro" id="IPR028090">
    <property type="entry name" value="JAB_dom_prok"/>
</dbReference>
<evidence type="ECO:0000313" key="7">
    <source>
        <dbReference type="EMBL" id="PZT52693.1"/>
    </source>
</evidence>
<dbReference type="GO" id="GO:0008270">
    <property type="term" value="F:zinc ion binding"/>
    <property type="evidence" value="ECO:0007669"/>
    <property type="project" value="TreeGrafter"/>
</dbReference>
<keyword evidence="5" id="KW-0482">Metalloprotease</keyword>
<protein>
    <recommendedName>
        <fullName evidence="6">JAB domain-containing protein</fullName>
    </recommendedName>
</protein>
<keyword evidence="1" id="KW-0645">Protease</keyword>
<dbReference type="GO" id="GO:0008235">
    <property type="term" value="F:metalloexopeptidase activity"/>
    <property type="evidence" value="ECO:0007669"/>
    <property type="project" value="TreeGrafter"/>
</dbReference>
<evidence type="ECO:0000259" key="6">
    <source>
        <dbReference type="Pfam" id="PF14464"/>
    </source>
</evidence>
<name>A0A2W6Q605_9BACL</name>
<comment type="caution">
    <text evidence="7">The sequence shown here is derived from an EMBL/GenBank/DDBJ whole genome shotgun (WGS) entry which is preliminary data.</text>
</comment>
<evidence type="ECO:0000256" key="3">
    <source>
        <dbReference type="ARBA" id="ARBA00022801"/>
    </source>
</evidence>
<evidence type="ECO:0000256" key="2">
    <source>
        <dbReference type="ARBA" id="ARBA00022723"/>
    </source>
</evidence>
<keyword evidence="2" id="KW-0479">Metal-binding</keyword>
<evidence type="ECO:0000313" key="8">
    <source>
        <dbReference type="Proteomes" id="UP000249204"/>
    </source>
</evidence>
<proteinExistence type="predicted"/>
<evidence type="ECO:0000256" key="5">
    <source>
        <dbReference type="ARBA" id="ARBA00023049"/>
    </source>
</evidence>
<dbReference type="AlphaFoldDB" id="A0A2W6Q605"/>
<dbReference type="PANTHER" id="PTHR34858">
    <property type="entry name" value="CYSO-CYSTEINE PEPTIDASE"/>
    <property type="match status" value="1"/>
</dbReference>
<keyword evidence="4" id="KW-0862">Zinc</keyword>
<dbReference type="CDD" id="cd08070">
    <property type="entry name" value="MPN_like"/>
    <property type="match status" value="1"/>
</dbReference>
<evidence type="ECO:0000256" key="4">
    <source>
        <dbReference type="ARBA" id="ARBA00022833"/>
    </source>
</evidence>
<organism evidence="7 8">
    <name type="scientific">Paenibacillus silvae</name>
    <dbReference type="NCBI Taxonomy" id="1325358"/>
    <lineage>
        <taxon>Bacteria</taxon>
        <taxon>Bacillati</taxon>
        <taxon>Bacillota</taxon>
        <taxon>Bacilli</taxon>
        <taxon>Bacillales</taxon>
        <taxon>Paenibacillaceae</taxon>
        <taxon>Paenibacillus</taxon>
    </lineage>
</organism>
<dbReference type="InterPro" id="IPR051929">
    <property type="entry name" value="VirAsm_ModProt"/>
</dbReference>
<dbReference type="Gene3D" id="3.40.140.10">
    <property type="entry name" value="Cytidine Deaminase, domain 2"/>
    <property type="match status" value="1"/>
</dbReference>
<keyword evidence="3" id="KW-0378">Hydrolase</keyword>
<evidence type="ECO:0000256" key="1">
    <source>
        <dbReference type="ARBA" id="ARBA00022670"/>
    </source>
</evidence>
<accession>A0A2W6Q605</accession>
<dbReference type="SUPFAM" id="SSF102712">
    <property type="entry name" value="JAB1/MPN domain"/>
    <property type="match status" value="1"/>
</dbReference>
<dbReference type="PANTHER" id="PTHR34858:SF1">
    <property type="entry name" value="CYSO-CYSTEINE PEPTIDASE"/>
    <property type="match status" value="1"/>
</dbReference>
<reference evidence="7 8" key="1">
    <citation type="submission" date="2018-06" db="EMBL/GenBank/DDBJ databases">
        <title>Isolation of heavy metals resistant Paenibacillus silvae NC2 from Gold-Copper mine in ZiJin, China.</title>
        <authorList>
            <person name="Xu J."/>
            <person name="Mazhar H.S."/>
            <person name="Rensing C."/>
        </authorList>
    </citation>
    <scope>NUCLEOTIDE SEQUENCE [LARGE SCALE GENOMIC DNA]</scope>
    <source>
        <strain evidence="7 8">NC2</strain>
    </source>
</reference>
<feature type="domain" description="JAB" evidence="6">
    <location>
        <begin position="15"/>
        <end position="111"/>
    </location>
</feature>
<dbReference type="RefSeq" id="WP_111273098.1">
    <property type="nucleotide sequence ID" value="NZ_QKWW01000091.1"/>
</dbReference>
<dbReference type="Proteomes" id="UP000249204">
    <property type="component" value="Unassembled WGS sequence"/>
</dbReference>
<dbReference type="GO" id="GO:0006508">
    <property type="term" value="P:proteolysis"/>
    <property type="evidence" value="ECO:0007669"/>
    <property type="project" value="UniProtKB-KW"/>
</dbReference>
<sequence length="188" mass="20827">MAALHGQQKPLTIPRSVEQEMSRHMHLSLPQEACGVVLGESAAGGIRISRFQPIRNVAPDPLHHFALDQREWIRCIFSGSIIVGIFHTHPHTLPIPSYEDLQALPDFAGMVQVYLIGSPNLEINFVDSRINAESSDSTLGMNSSDTNNSISCMLLNAYQIAETDEQQPHSASLEHPSYHLIPIQLRVT</sequence>
<dbReference type="Pfam" id="PF14464">
    <property type="entry name" value="Prok-JAB"/>
    <property type="match status" value="1"/>
</dbReference>